<dbReference type="AlphaFoldDB" id="A0A6C7EAA8"/>
<dbReference type="InterPro" id="IPR046341">
    <property type="entry name" value="SET_dom_sf"/>
</dbReference>
<accession>A0A6C7EAA8</accession>
<keyword evidence="3" id="KW-1185">Reference proteome</keyword>
<dbReference type="Gene3D" id="2.170.270.10">
    <property type="entry name" value="SET domain"/>
    <property type="match status" value="1"/>
</dbReference>
<reference evidence="2 3" key="1">
    <citation type="journal article" date="2013" name="Int. J. Syst. Evol. Microbiol.">
        <title>Ilumatobacter nonamiense sp. nov. and Ilumatobacter coccineum sp. nov., isolated from seashore sand.</title>
        <authorList>
            <person name="Matsumoto A."/>
            <person name="Kasai H."/>
            <person name="Matsuo Y."/>
            <person name="Shizuri Y."/>
            <person name="Ichikawa N."/>
            <person name="Fujita N."/>
            <person name="Omura S."/>
            <person name="Takahashi Y."/>
        </authorList>
    </citation>
    <scope>NUCLEOTIDE SEQUENCE [LARGE SCALE GENOMIC DNA]</scope>
    <source>
        <strain evidence="3">NBRC 103263 / KCTC 29153 / YM16-304</strain>
    </source>
</reference>
<name>A0A6C7EAA8_ILUCY</name>
<dbReference type="SUPFAM" id="SSF82199">
    <property type="entry name" value="SET domain"/>
    <property type="match status" value="1"/>
</dbReference>
<organism evidence="2 3">
    <name type="scientific">Ilumatobacter coccineus (strain NBRC 103263 / KCTC 29153 / YM16-304)</name>
    <dbReference type="NCBI Taxonomy" id="1313172"/>
    <lineage>
        <taxon>Bacteria</taxon>
        <taxon>Bacillati</taxon>
        <taxon>Actinomycetota</taxon>
        <taxon>Acidimicrobiia</taxon>
        <taxon>Acidimicrobiales</taxon>
        <taxon>Ilumatobacteraceae</taxon>
        <taxon>Ilumatobacter</taxon>
    </lineage>
</organism>
<dbReference type="KEGG" id="aym:YM304_12440"/>
<evidence type="ECO:0000313" key="3">
    <source>
        <dbReference type="Proteomes" id="UP000011863"/>
    </source>
</evidence>
<dbReference type="EMBL" id="AP012057">
    <property type="protein sequence ID" value="BAN01558.1"/>
    <property type="molecule type" value="Genomic_DNA"/>
</dbReference>
<feature type="region of interest" description="Disordered" evidence="1">
    <location>
        <begin position="1"/>
        <end position="20"/>
    </location>
</feature>
<sequence>MLRGVRTSGQDGWMSDRPPQSSWVSARVVVAESSIEGRGLFATTDLDIGDVVVHFGGNVVPTTNSIICSLRPSQLTATSTPVE</sequence>
<evidence type="ECO:0000313" key="2">
    <source>
        <dbReference type="EMBL" id="BAN01558.1"/>
    </source>
</evidence>
<evidence type="ECO:0000256" key="1">
    <source>
        <dbReference type="SAM" id="MobiDB-lite"/>
    </source>
</evidence>
<evidence type="ECO:0008006" key="4">
    <source>
        <dbReference type="Google" id="ProtNLM"/>
    </source>
</evidence>
<dbReference type="Proteomes" id="UP000011863">
    <property type="component" value="Chromosome"/>
</dbReference>
<proteinExistence type="predicted"/>
<gene>
    <name evidence="2" type="ORF">YM304_12440</name>
</gene>
<protein>
    <recommendedName>
        <fullName evidence="4">SET domain-containing protein</fullName>
    </recommendedName>
</protein>